<gene>
    <name evidence="2" type="ORF">SDC9_108459</name>
</gene>
<feature type="region of interest" description="Disordered" evidence="1">
    <location>
        <begin position="69"/>
        <end position="120"/>
    </location>
</feature>
<evidence type="ECO:0000256" key="1">
    <source>
        <dbReference type="SAM" id="MobiDB-lite"/>
    </source>
</evidence>
<sequence>MAIVFQKFLAHHREHHVVDPETAARRKQHEQTGAAPDGHQQRRQRQPPRYNARFFEAPEEIQIARIAQHRQHPGNDKPPAPADPADHLAQRQRPDNAPGVAQKNHQPQHRSKTVRKEPVDLFDQRQVNRPRPHSDQHPAQVKHVHAVAHRKKNRADAEKAAAHRDRPRAAVFVDQHPHQQLHKGVDVHENRPDGGHRRRRGAEIHLQFVENRPRNRRTLKIGEKIERNPHRQQPETPLPHRLTVPYRHTHLNHPRAANTALPSRLPPNSNSVPVKAPVRANSSPASAP</sequence>
<name>A0A645B801_9ZZZZ</name>
<reference evidence="2" key="1">
    <citation type="submission" date="2019-08" db="EMBL/GenBank/DDBJ databases">
        <authorList>
            <person name="Kucharzyk K."/>
            <person name="Murdoch R.W."/>
            <person name="Higgins S."/>
            <person name="Loffler F."/>
        </authorList>
    </citation>
    <scope>NUCLEOTIDE SEQUENCE</scope>
</reference>
<dbReference type="AlphaFoldDB" id="A0A645B801"/>
<dbReference type="EMBL" id="VSSQ01018430">
    <property type="protein sequence ID" value="MPM61599.1"/>
    <property type="molecule type" value="Genomic_DNA"/>
</dbReference>
<comment type="caution">
    <text evidence="2">The sequence shown here is derived from an EMBL/GenBank/DDBJ whole genome shotgun (WGS) entry which is preliminary data.</text>
</comment>
<feature type="compositionally biased region" description="Basic and acidic residues" evidence="1">
    <location>
        <begin position="84"/>
        <end position="94"/>
    </location>
</feature>
<accession>A0A645B801</accession>
<protein>
    <submittedName>
        <fullName evidence="2">Uncharacterized protein</fullName>
    </submittedName>
</protein>
<evidence type="ECO:0000313" key="2">
    <source>
        <dbReference type="EMBL" id="MPM61599.1"/>
    </source>
</evidence>
<feature type="region of interest" description="Disordered" evidence="1">
    <location>
        <begin position="15"/>
        <end position="47"/>
    </location>
</feature>
<organism evidence="2">
    <name type="scientific">bioreactor metagenome</name>
    <dbReference type="NCBI Taxonomy" id="1076179"/>
    <lineage>
        <taxon>unclassified sequences</taxon>
        <taxon>metagenomes</taxon>
        <taxon>ecological metagenomes</taxon>
    </lineage>
</organism>
<feature type="region of interest" description="Disordered" evidence="1">
    <location>
        <begin position="252"/>
        <end position="288"/>
    </location>
</feature>
<proteinExistence type="predicted"/>